<dbReference type="Proteomes" id="UP000196138">
    <property type="component" value="Chromosome"/>
</dbReference>
<dbReference type="OrthoDB" id="9804698at2"/>
<gene>
    <name evidence="7" type="ORF">CCO03_14035</name>
</gene>
<dbReference type="Pfam" id="PF01242">
    <property type="entry name" value="PTPS"/>
    <property type="match status" value="1"/>
</dbReference>
<comment type="similarity">
    <text evidence="2">Belongs to the PTPS family. QueD subfamily.</text>
</comment>
<evidence type="ECO:0000313" key="7">
    <source>
        <dbReference type="EMBL" id="ARU05657.1"/>
    </source>
</evidence>
<dbReference type="Gene3D" id="3.30.479.10">
    <property type="entry name" value="6-pyruvoyl tetrahydropterin synthase/QueD"/>
    <property type="match status" value="1"/>
</dbReference>
<dbReference type="RefSeq" id="WP_087282038.1">
    <property type="nucleotide sequence ID" value="NZ_CP021455.1"/>
</dbReference>
<sequence>MSYRSTKTYGHEVGLSVAFRQWRAASHCRLLHGYSLAFRFEFEAHALDERHWVVDFGGLKPLKAMLEATFDHKTVVAADDPEIAWFEEAARRGLLELVVLPGVGCEKFAEHVHGLATAWMRAQGLSPRCRLVSVEVKEHGANSAIYLGADHAANQRGV</sequence>
<evidence type="ECO:0000256" key="5">
    <source>
        <dbReference type="ARBA" id="ARBA00031449"/>
    </source>
</evidence>
<dbReference type="UniPathway" id="UPA00391"/>
<evidence type="ECO:0000256" key="4">
    <source>
        <dbReference type="ARBA" id="ARBA00018141"/>
    </source>
</evidence>
<accession>A0A1Y0EPT5</accession>
<comment type="catalytic activity">
    <reaction evidence="6">
        <text>7,8-dihydroneopterin 3'-triphosphate + H2O = 6-carboxy-5,6,7,8-tetrahydropterin + triphosphate + acetaldehyde + 2 H(+)</text>
        <dbReference type="Rhea" id="RHEA:27966"/>
        <dbReference type="ChEBI" id="CHEBI:15343"/>
        <dbReference type="ChEBI" id="CHEBI:15377"/>
        <dbReference type="ChEBI" id="CHEBI:15378"/>
        <dbReference type="ChEBI" id="CHEBI:18036"/>
        <dbReference type="ChEBI" id="CHEBI:58462"/>
        <dbReference type="ChEBI" id="CHEBI:61032"/>
        <dbReference type="EC" id="4.1.2.50"/>
    </reaction>
</comment>
<organism evidence="7 8">
    <name type="scientific">Comamonas serinivorans</name>
    <dbReference type="NCBI Taxonomy" id="1082851"/>
    <lineage>
        <taxon>Bacteria</taxon>
        <taxon>Pseudomonadati</taxon>
        <taxon>Pseudomonadota</taxon>
        <taxon>Betaproteobacteria</taxon>
        <taxon>Burkholderiales</taxon>
        <taxon>Comamonadaceae</taxon>
        <taxon>Comamonas</taxon>
    </lineage>
</organism>
<dbReference type="SUPFAM" id="SSF55620">
    <property type="entry name" value="Tetrahydrobiopterin biosynthesis enzymes-like"/>
    <property type="match status" value="1"/>
</dbReference>
<dbReference type="InterPro" id="IPR038418">
    <property type="entry name" value="6-PTP_synth/QueD_sf"/>
</dbReference>
<dbReference type="GO" id="GO:0070497">
    <property type="term" value="F:6-carboxytetrahydropterin synthase activity"/>
    <property type="evidence" value="ECO:0007669"/>
    <property type="project" value="UniProtKB-EC"/>
</dbReference>
<comment type="pathway">
    <text evidence="1">Purine metabolism; 7-cyano-7-deazaguanine biosynthesis.</text>
</comment>
<name>A0A1Y0EPT5_9BURK</name>
<keyword evidence="8" id="KW-1185">Reference proteome</keyword>
<dbReference type="EMBL" id="CP021455">
    <property type="protein sequence ID" value="ARU05657.1"/>
    <property type="molecule type" value="Genomic_DNA"/>
</dbReference>
<dbReference type="InterPro" id="IPR007115">
    <property type="entry name" value="6-PTP_synth/QueD"/>
</dbReference>
<evidence type="ECO:0000256" key="2">
    <source>
        <dbReference type="ARBA" id="ARBA00008900"/>
    </source>
</evidence>
<dbReference type="EC" id="4.1.2.50" evidence="3"/>
<protein>
    <recommendedName>
        <fullName evidence="4">6-carboxy-5,6,7,8-tetrahydropterin synthase</fullName>
        <ecNumber evidence="3">4.1.2.50</ecNumber>
    </recommendedName>
    <alternativeName>
        <fullName evidence="5">Queuosine biosynthesis protein QueD</fullName>
    </alternativeName>
</protein>
<dbReference type="KEGG" id="cser:CCO03_14035"/>
<proteinExistence type="inferred from homology"/>
<evidence type="ECO:0000256" key="6">
    <source>
        <dbReference type="ARBA" id="ARBA00048807"/>
    </source>
</evidence>
<evidence type="ECO:0000256" key="3">
    <source>
        <dbReference type="ARBA" id="ARBA00012982"/>
    </source>
</evidence>
<evidence type="ECO:0000256" key="1">
    <source>
        <dbReference type="ARBA" id="ARBA00005061"/>
    </source>
</evidence>
<reference evidence="7 8" key="1">
    <citation type="submission" date="2017-05" db="EMBL/GenBank/DDBJ databases">
        <authorList>
            <person name="Song R."/>
            <person name="Chenine A.L."/>
            <person name="Ruprecht R.M."/>
        </authorList>
    </citation>
    <scope>NUCLEOTIDE SEQUENCE [LARGE SCALE GENOMIC DNA]</scope>
    <source>
        <strain evidence="7 8">DSM 26136</strain>
    </source>
</reference>
<evidence type="ECO:0000313" key="8">
    <source>
        <dbReference type="Proteomes" id="UP000196138"/>
    </source>
</evidence>
<dbReference type="AlphaFoldDB" id="A0A1Y0EPT5"/>